<keyword evidence="4" id="KW-0521">NADP</keyword>
<dbReference type="AlphaFoldDB" id="A0A381R6R6"/>
<protein>
    <recommendedName>
        <fullName evidence="8">FAD-containing monooxygenase EthA</fullName>
    </recommendedName>
</protein>
<gene>
    <name evidence="7" type="ORF">METZ01_LOCUS39422</name>
</gene>
<dbReference type="GO" id="GO:0004499">
    <property type="term" value="F:N,N-dimethylaniline monooxygenase activity"/>
    <property type="evidence" value="ECO:0007669"/>
    <property type="project" value="InterPro"/>
</dbReference>
<sequence>MSSPVSASPEHVDVLVVGAGISGIGAGYHLQNKCPWASFTILEGRGDIGGTWDLFRYPGVRSDSDMHTLGFSFKPWKDARSIAGGPAIMNYLRETVAEHDLERHIRFGHLVSRAEWSSDSARWTVTVTLAATGQTTTLTCGFLFMCSGYYSYREGHTPIFPGRDRFGGEIVHPQAWPEDLDYAGKRVLVIGSGATAMTLVPAMAERAAHVTMLQRSPTYVVARPSHDLFANRLRRILPEKWAYALTRRKNVFRQGLVYRKTRTDPDKIKRLLLGGVRQGLGPDYDVATHFTPSYNPWDQRLCLLPDGDLFGSIRSGSASVVTDHIDTFTEAGIRLRSGAELEADIIVTATGLNLVTLGEIGFEVDGEPVDFARSWTYKGLAYSDVPNLVSTFGYVNASWTLKADLTAEYVCRLLSHMADVGATTCTPRLRPSDLDMPQRPWIDGFPAGYMKRTLHLLPRQGDRAPWLHTQDYSRDVKMIRRETIADDVMEFSVPNREFVDSR</sequence>
<evidence type="ECO:0000256" key="2">
    <source>
        <dbReference type="ARBA" id="ARBA00022630"/>
    </source>
</evidence>
<evidence type="ECO:0008006" key="8">
    <source>
        <dbReference type="Google" id="ProtNLM"/>
    </source>
</evidence>
<dbReference type="GO" id="GO:0050661">
    <property type="term" value="F:NADP binding"/>
    <property type="evidence" value="ECO:0007669"/>
    <property type="project" value="InterPro"/>
</dbReference>
<reference evidence="7" key="1">
    <citation type="submission" date="2018-05" db="EMBL/GenBank/DDBJ databases">
        <authorList>
            <person name="Lanie J.A."/>
            <person name="Ng W.-L."/>
            <person name="Kazmierczak K.M."/>
            <person name="Andrzejewski T.M."/>
            <person name="Davidsen T.M."/>
            <person name="Wayne K.J."/>
            <person name="Tettelin H."/>
            <person name="Glass J.I."/>
            <person name="Rusch D."/>
            <person name="Podicherti R."/>
            <person name="Tsui H.-C.T."/>
            <person name="Winkler M.E."/>
        </authorList>
    </citation>
    <scope>NUCLEOTIDE SEQUENCE</scope>
</reference>
<keyword evidence="3" id="KW-0274">FAD</keyword>
<keyword evidence="6" id="KW-0503">Monooxygenase</keyword>
<organism evidence="7">
    <name type="scientific">marine metagenome</name>
    <dbReference type="NCBI Taxonomy" id="408172"/>
    <lineage>
        <taxon>unclassified sequences</taxon>
        <taxon>metagenomes</taxon>
        <taxon>ecological metagenomes</taxon>
    </lineage>
</organism>
<proteinExistence type="predicted"/>
<dbReference type="Gene3D" id="3.50.50.60">
    <property type="entry name" value="FAD/NAD(P)-binding domain"/>
    <property type="match status" value="3"/>
</dbReference>
<evidence type="ECO:0000313" key="7">
    <source>
        <dbReference type="EMBL" id="SUZ86568.1"/>
    </source>
</evidence>
<dbReference type="InterPro" id="IPR020946">
    <property type="entry name" value="Flavin_mOase-like"/>
</dbReference>
<keyword evidence="2" id="KW-0285">Flavoprotein</keyword>
<dbReference type="PANTHER" id="PTHR43872:SF1">
    <property type="entry name" value="MONOOXYGENASE, PUTATIVE (AFU_ORTHOLOGUE AFUA_8G02570)-RELATED"/>
    <property type="match status" value="1"/>
</dbReference>
<dbReference type="PANTHER" id="PTHR43872">
    <property type="entry name" value="MONOOXYGENASE, PUTATIVE (AFU_ORTHOLOGUE AFUA_8G02570)-RELATED"/>
    <property type="match status" value="1"/>
</dbReference>
<dbReference type="InterPro" id="IPR036188">
    <property type="entry name" value="FAD/NAD-bd_sf"/>
</dbReference>
<dbReference type="InterPro" id="IPR051820">
    <property type="entry name" value="FAD-binding_MO"/>
</dbReference>
<dbReference type="EMBL" id="UINC01001688">
    <property type="protein sequence ID" value="SUZ86568.1"/>
    <property type="molecule type" value="Genomic_DNA"/>
</dbReference>
<comment type="cofactor">
    <cofactor evidence="1">
        <name>FAD</name>
        <dbReference type="ChEBI" id="CHEBI:57692"/>
    </cofactor>
</comment>
<keyword evidence="5" id="KW-0560">Oxidoreductase</keyword>
<dbReference type="FunFam" id="3.50.50.60:FF:000228">
    <property type="entry name" value="FAD-containing monooxygenase EthA"/>
    <property type="match status" value="1"/>
</dbReference>
<name>A0A381R6R6_9ZZZZ</name>
<dbReference type="Pfam" id="PF00743">
    <property type="entry name" value="FMO-like"/>
    <property type="match status" value="1"/>
</dbReference>
<dbReference type="Pfam" id="PF13450">
    <property type="entry name" value="NAD_binding_8"/>
    <property type="match status" value="1"/>
</dbReference>
<accession>A0A381R6R6</accession>
<evidence type="ECO:0000256" key="6">
    <source>
        <dbReference type="ARBA" id="ARBA00023033"/>
    </source>
</evidence>
<dbReference type="GO" id="GO:0050660">
    <property type="term" value="F:flavin adenine dinucleotide binding"/>
    <property type="evidence" value="ECO:0007669"/>
    <property type="project" value="InterPro"/>
</dbReference>
<evidence type="ECO:0000256" key="4">
    <source>
        <dbReference type="ARBA" id="ARBA00022857"/>
    </source>
</evidence>
<evidence type="ECO:0000256" key="3">
    <source>
        <dbReference type="ARBA" id="ARBA00022827"/>
    </source>
</evidence>
<dbReference type="SUPFAM" id="SSF51905">
    <property type="entry name" value="FAD/NAD(P)-binding domain"/>
    <property type="match status" value="2"/>
</dbReference>
<evidence type="ECO:0000256" key="1">
    <source>
        <dbReference type="ARBA" id="ARBA00001974"/>
    </source>
</evidence>
<evidence type="ECO:0000256" key="5">
    <source>
        <dbReference type="ARBA" id="ARBA00023002"/>
    </source>
</evidence>